<dbReference type="Gene3D" id="3.40.50.300">
    <property type="entry name" value="P-loop containing nucleotide triphosphate hydrolases"/>
    <property type="match status" value="1"/>
</dbReference>
<dbReference type="CDD" id="cd02042">
    <property type="entry name" value="ParAB_family"/>
    <property type="match status" value="1"/>
</dbReference>
<dbReference type="Proteomes" id="UP000661691">
    <property type="component" value="Unassembled WGS sequence"/>
</dbReference>
<organism evidence="2 3">
    <name type="scientific">Polycladospora coralii</name>
    <dbReference type="NCBI Taxonomy" id="2771432"/>
    <lineage>
        <taxon>Bacteria</taxon>
        <taxon>Bacillati</taxon>
        <taxon>Bacillota</taxon>
        <taxon>Bacilli</taxon>
        <taxon>Bacillales</taxon>
        <taxon>Thermoactinomycetaceae</taxon>
        <taxon>Polycladospora</taxon>
    </lineage>
</organism>
<dbReference type="SUPFAM" id="SSF52540">
    <property type="entry name" value="P-loop containing nucleoside triphosphate hydrolases"/>
    <property type="match status" value="1"/>
</dbReference>
<dbReference type="EMBL" id="JACXAH010000043">
    <property type="protein sequence ID" value="MBD1373890.1"/>
    <property type="molecule type" value="Genomic_DNA"/>
</dbReference>
<gene>
    <name evidence="2" type="ORF">IC620_16215</name>
</gene>
<dbReference type="Pfam" id="PF13614">
    <property type="entry name" value="AAA_31"/>
    <property type="match status" value="1"/>
</dbReference>
<name>A0A926RUG0_9BACL</name>
<dbReference type="AlphaFoldDB" id="A0A926RUG0"/>
<evidence type="ECO:0000259" key="1">
    <source>
        <dbReference type="Pfam" id="PF13614"/>
    </source>
</evidence>
<evidence type="ECO:0000313" key="2">
    <source>
        <dbReference type="EMBL" id="MBD1373890.1"/>
    </source>
</evidence>
<dbReference type="PANTHER" id="PTHR13696">
    <property type="entry name" value="P-LOOP CONTAINING NUCLEOSIDE TRIPHOSPHATE HYDROLASE"/>
    <property type="match status" value="1"/>
</dbReference>
<dbReference type="PANTHER" id="PTHR13696:SF52">
    <property type="entry name" value="PARA FAMILY PROTEIN CT_582"/>
    <property type="match status" value="1"/>
</dbReference>
<feature type="domain" description="AAA" evidence="1">
    <location>
        <begin position="8"/>
        <end position="192"/>
    </location>
</feature>
<accession>A0A926RUG0</accession>
<proteinExistence type="predicted"/>
<reference evidence="2" key="1">
    <citation type="submission" date="2020-09" db="EMBL/GenBank/DDBJ databases">
        <title>A novel bacterium of genus Hazenella, isolated from South China Sea.</title>
        <authorList>
            <person name="Huang H."/>
            <person name="Mo K."/>
            <person name="Hu Y."/>
        </authorList>
    </citation>
    <scope>NUCLEOTIDE SEQUENCE</scope>
    <source>
        <strain evidence="2">IB182357</strain>
    </source>
</reference>
<evidence type="ECO:0000313" key="3">
    <source>
        <dbReference type="Proteomes" id="UP000661691"/>
    </source>
</evidence>
<dbReference type="RefSeq" id="WP_191142849.1">
    <property type="nucleotide sequence ID" value="NZ_JACXAH010000043.1"/>
</dbReference>
<protein>
    <submittedName>
        <fullName evidence="2">ParA family protein</fullName>
    </submittedName>
</protein>
<sequence>MGIVSSAISNKGGVGKTTTMVNLASAIATLDPSKKVLLLDADGQGNSAIAFRINPHDHNQVKYTLIDCLLDGVDPSKAIIKLDDRNSLKIPENLFLLPANYELNLIGFEVLNKWDEFPKPFELLKKLVDELRNDFDYIFIDAPPTMDLMACNILSASDNIYIPFVPDLFSTQGLIRVVNEINDFKERNAVDVKIAGVIKTMVEANTTTHSSVSIQADAFCLKNNIPMMKRTIPKRAENSKSFLKYGVPIVIANKNHEASKYYFELAQEVLEQND</sequence>
<dbReference type="InterPro" id="IPR050678">
    <property type="entry name" value="DNA_Partitioning_ATPase"/>
</dbReference>
<comment type="caution">
    <text evidence="2">The sequence shown here is derived from an EMBL/GenBank/DDBJ whole genome shotgun (WGS) entry which is preliminary data.</text>
</comment>
<dbReference type="InterPro" id="IPR025669">
    <property type="entry name" value="AAA_dom"/>
</dbReference>
<dbReference type="InterPro" id="IPR027417">
    <property type="entry name" value="P-loop_NTPase"/>
</dbReference>
<keyword evidence="3" id="KW-1185">Reference proteome</keyword>